<accession>A0A1I7YK74</accession>
<evidence type="ECO:0000313" key="2">
    <source>
        <dbReference type="WBParaSite" id="L893_g17197.t1"/>
    </source>
</evidence>
<dbReference type="InterPro" id="IPR052961">
    <property type="entry name" value="Oxido-Kinase-like_Enzymes"/>
</dbReference>
<dbReference type="WBParaSite" id="L893_g17197.t1">
    <property type="protein sequence ID" value="L893_g17197.t1"/>
    <property type="gene ID" value="L893_g17197"/>
</dbReference>
<organism evidence="1 2">
    <name type="scientific">Steinernema glaseri</name>
    <dbReference type="NCBI Taxonomy" id="37863"/>
    <lineage>
        <taxon>Eukaryota</taxon>
        <taxon>Metazoa</taxon>
        <taxon>Ecdysozoa</taxon>
        <taxon>Nematoda</taxon>
        <taxon>Chromadorea</taxon>
        <taxon>Rhabditida</taxon>
        <taxon>Tylenchina</taxon>
        <taxon>Panagrolaimomorpha</taxon>
        <taxon>Strongyloidoidea</taxon>
        <taxon>Steinernematidae</taxon>
        <taxon>Steinernema</taxon>
    </lineage>
</organism>
<dbReference type="InterPro" id="IPR012877">
    <property type="entry name" value="Dhs-27"/>
</dbReference>
<evidence type="ECO:0000313" key="1">
    <source>
        <dbReference type="Proteomes" id="UP000095287"/>
    </source>
</evidence>
<dbReference type="Proteomes" id="UP000095287">
    <property type="component" value="Unplaced"/>
</dbReference>
<sequence length="322" mass="36241">MLREAFWQSKGQLNLQSVSSIASDSYISSLASPTICAQNEPGSSIRSMQAPPLSTLKNPSPYQICIMQITDVAVINGTLANGGSKLGDSPFEVSWLISTLDINDLRFKAIHKDNAILKVTAQEIGEGKGFVSKVYNCIIEFHRNHPDYEVILKVPGLDAMDKAFHGQDNPLVDQVVVLHNNESRFYSKFAHRSTLPTPEVYSTAEWIEGKQVGYCLMENMTGKGQAACMFSGLSKAQIFTMAKHIAHFQHNFLTIEDQSWRDTFSIRKMLKEAVIISFTTSLLDKAVQMKPEMLEEKIKPLYEACKNKKYQRYVLYEHCEEA</sequence>
<dbReference type="Pfam" id="PF07914">
    <property type="entry name" value="DUF1679"/>
    <property type="match status" value="1"/>
</dbReference>
<dbReference type="PANTHER" id="PTHR23020">
    <property type="entry name" value="UNCHARACTERIZED NUCLEAR HORMONE RECEPTOR-RELATED"/>
    <property type="match status" value="1"/>
</dbReference>
<name>A0A1I7YK74_9BILA</name>
<proteinExistence type="predicted"/>
<reference evidence="2" key="1">
    <citation type="submission" date="2016-11" db="UniProtKB">
        <authorList>
            <consortium name="WormBaseParasite"/>
        </authorList>
    </citation>
    <scope>IDENTIFICATION</scope>
</reference>
<dbReference type="AlphaFoldDB" id="A0A1I7YK74"/>
<protein>
    <submittedName>
        <fullName evidence="2">Tyrosine-protein phosphatase domain-containing protein</fullName>
    </submittedName>
</protein>
<dbReference type="PANTHER" id="PTHR23020:SF41">
    <property type="entry name" value="AMINOGLYCOSIDE PHOSPHOTRANSFERASE DOMAIN-CONTAINING PROTEIN"/>
    <property type="match status" value="1"/>
</dbReference>
<keyword evidence="1" id="KW-1185">Reference proteome</keyword>